<accession>A0A0F8ZCY5</accession>
<name>A0A0F8ZCY5_9ZZZZ</name>
<sequence length="92" mass="10158">MATITTTTTPSRLPCGGTPYESVAQLLSKHHVSPGMCYDFEELFANNNPDFNRPAFLAACGLVVEPMSDEDGYRTHEHNKDFPECYGLESEG</sequence>
<evidence type="ECO:0000313" key="1">
    <source>
        <dbReference type="EMBL" id="KKK83805.1"/>
    </source>
</evidence>
<organism evidence="1">
    <name type="scientific">marine sediment metagenome</name>
    <dbReference type="NCBI Taxonomy" id="412755"/>
    <lineage>
        <taxon>unclassified sequences</taxon>
        <taxon>metagenomes</taxon>
        <taxon>ecological metagenomes</taxon>
    </lineage>
</organism>
<dbReference type="EMBL" id="LAZR01052058">
    <property type="protein sequence ID" value="KKK83805.1"/>
    <property type="molecule type" value="Genomic_DNA"/>
</dbReference>
<dbReference type="AlphaFoldDB" id="A0A0F8ZCY5"/>
<gene>
    <name evidence="1" type="ORF">LCGC14_2789700</name>
</gene>
<protein>
    <submittedName>
        <fullName evidence="1">Uncharacterized protein</fullName>
    </submittedName>
</protein>
<comment type="caution">
    <text evidence="1">The sequence shown here is derived from an EMBL/GenBank/DDBJ whole genome shotgun (WGS) entry which is preliminary data.</text>
</comment>
<proteinExistence type="predicted"/>
<reference evidence="1" key="1">
    <citation type="journal article" date="2015" name="Nature">
        <title>Complex archaea that bridge the gap between prokaryotes and eukaryotes.</title>
        <authorList>
            <person name="Spang A."/>
            <person name="Saw J.H."/>
            <person name="Jorgensen S.L."/>
            <person name="Zaremba-Niedzwiedzka K."/>
            <person name="Martijn J."/>
            <person name="Lind A.E."/>
            <person name="van Eijk R."/>
            <person name="Schleper C."/>
            <person name="Guy L."/>
            <person name="Ettema T.J."/>
        </authorList>
    </citation>
    <scope>NUCLEOTIDE SEQUENCE</scope>
</reference>